<dbReference type="InterPro" id="IPR036218">
    <property type="entry name" value="HIVI-bd_sf"/>
</dbReference>
<dbReference type="FunFam" id="3.30.160.60:FF:000446">
    <property type="entry name" value="Zinc finger protein"/>
    <property type="match status" value="1"/>
</dbReference>
<dbReference type="Gene3D" id="3.30.160.60">
    <property type="entry name" value="Classic Zinc Finger"/>
    <property type="match status" value="8"/>
</dbReference>
<evidence type="ECO:0000256" key="6">
    <source>
        <dbReference type="ARBA" id="ARBA00022833"/>
    </source>
</evidence>
<evidence type="ECO:0000313" key="13">
    <source>
        <dbReference type="EMBL" id="CRL04976.1"/>
    </source>
</evidence>
<feature type="domain" description="C2H2-type" evidence="11">
    <location>
        <begin position="400"/>
        <end position="432"/>
    </location>
</feature>
<protein>
    <submittedName>
        <fullName evidence="13">CLUMA_CG018193, isoform A</fullName>
    </submittedName>
</protein>
<dbReference type="Pfam" id="PF11467">
    <property type="entry name" value="LEDGF"/>
    <property type="match status" value="1"/>
</dbReference>
<dbReference type="Pfam" id="PF00096">
    <property type="entry name" value="zf-C2H2"/>
    <property type="match status" value="3"/>
</dbReference>
<keyword evidence="8" id="KW-0539">Nucleus</keyword>
<evidence type="ECO:0000256" key="5">
    <source>
        <dbReference type="ARBA" id="ARBA00022771"/>
    </source>
</evidence>
<evidence type="ECO:0000256" key="10">
    <source>
        <dbReference type="SAM" id="MobiDB-lite"/>
    </source>
</evidence>
<dbReference type="GO" id="GO:0000981">
    <property type="term" value="F:DNA-binding transcription factor activity, RNA polymerase II-specific"/>
    <property type="evidence" value="ECO:0007669"/>
    <property type="project" value="TreeGrafter"/>
</dbReference>
<dbReference type="GO" id="GO:0000977">
    <property type="term" value="F:RNA polymerase II transcription regulatory region sequence-specific DNA binding"/>
    <property type="evidence" value="ECO:0007669"/>
    <property type="project" value="TreeGrafter"/>
</dbReference>
<keyword evidence="7" id="KW-0175">Coiled coil</keyword>
<feature type="domain" description="C2H2-type" evidence="11">
    <location>
        <begin position="433"/>
        <end position="460"/>
    </location>
</feature>
<name>A0A1J1IY12_9DIPT</name>
<feature type="domain" description="C2H2-type" evidence="11">
    <location>
        <begin position="904"/>
        <end position="931"/>
    </location>
</feature>
<feature type="region of interest" description="Disordered" evidence="10">
    <location>
        <begin position="152"/>
        <end position="173"/>
    </location>
</feature>
<proteinExistence type="inferred from homology"/>
<dbReference type="PROSITE" id="PS00028">
    <property type="entry name" value="ZINC_FINGER_C2H2_1"/>
    <property type="match status" value="8"/>
</dbReference>
<feature type="domain" description="C2H2-type" evidence="11">
    <location>
        <begin position="727"/>
        <end position="754"/>
    </location>
</feature>
<evidence type="ECO:0000256" key="8">
    <source>
        <dbReference type="ARBA" id="ARBA00023242"/>
    </source>
</evidence>
<evidence type="ECO:0000256" key="1">
    <source>
        <dbReference type="ARBA" id="ARBA00004123"/>
    </source>
</evidence>
<dbReference type="GO" id="GO:0008270">
    <property type="term" value="F:zinc ion binding"/>
    <property type="evidence" value="ECO:0007669"/>
    <property type="project" value="UniProtKB-KW"/>
</dbReference>
<evidence type="ECO:0000259" key="11">
    <source>
        <dbReference type="PROSITE" id="PS50157"/>
    </source>
</evidence>
<evidence type="ECO:0000256" key="3">
    <source>
        <dbReference type="ARBA" id="ARBA00022723"/>
    </source>
</evidence>
<gene>
    <name evidence="13" type="ORF">CLUMA_CG018193</name>
</gene>
<keyword evidence="6" id="KW-0862">Zinc</keyword>
<evidence type="ECO:0000259" key="12">
    <source>
        <dbReference type="PROSITE" id="PS50812"/>
    </source>
</evidence>
<dbReference type="SUPFAM" id="SSF63748">
    <property type="entry name" value="Tudor/PWWP/MBT"/>
    <property type="match status" value="1"/>
</dbReference>
<dbReference type="Pfam" id="PF00855">
    <property type="entry name" value="PWWP"/>
    <property type="match status" value="1"/>
</dbReference>
<dbReference type="SUPFAM" id="SSF57667">
    <property type="entry name" value="beta-beta-alpha zinc fingers"/>
    <property type="match status" value="5"/>
</dbReference>
<dbReference type="FunFam" id="3.30.160.60:FF:000870">
    <property type="entry name" value="zinc finger protein 197 isoform X1"/>
    <property type="match status" value="1"/>
</dbReference>
<sequence length="990" mass="114465">MGKKSGIFTEGQHVFAKVKGYSPWPAKITKVIAKNRYRVYFYGTGETASVKSEDLDLYDERNRGRFNTDRQLKKSDYKEAVDQIESAISGNDPAPILPDDKSVINPDFDASNDHTTDNDNSADESQLQIAEDIPKATPQAVKKSTVVTPAPKVVKENPTPEPEVNDEKVSRSGRKIKEKKMNLDEMDPDLMFSPPRKRLKNEDVKQKPVITVADSTSSVEEFRASKKHILTDPIKKSFLENQFEMIHLMQGIKLALGLEQVDANRSIELLDTFKDKILPNITKIMLLKYPNIVVTVKRLRKYIGNTNSWKWDETQVKEFNEKAEKIRTTASAIYESFRILFEDTNESNFWSKFAEEQKIFQEKYNALSSTDLFEGITYEDLTSFLNNDTPTETDNITKTEICEPIESYICGNAYLSKGQLKVHERSHTKEKAFVCGVCGKGFSHRESLVTHSTLHSGIKPYMCECCSAKFSCIGNLIKHRKVRPTSCGLPIYTNRKIFKRAGVKCKGDFPTVIINNDLQTTFSEQQNENVEEIIYDQEYQEASEMIVDPMTDHQYVSIKTSLDMDIIEEKKDLDVFDYIGYEIKNIEEKEREEQQKKDAIDYDIEIESKAEVFPETVEEFVQDFIALNQDSYSDDHLNNEVIEDDAIVIETYEEIFESEQLYDEDSELAEYIEIVNASSFQCKFCPKIYQKKNITIKHLKTEHQIVIQNYNYDNTNRYRKPQKELMFKCFFCPKRYTSMRLMERHQKVHGPEGNLIHKCSCCVKYFETNEERNSHQINEHENRLKCDECNKIFEQPDKLVSHMKYAHLGKKLSVKKYNFVCQLCGRNFNTKVALSDHERSNCGKAPLYQCSHCNKNYHSAGSLKCHITVHTNELDFECSYCSKKFRTKGQLTVHLRSHTKEKNFKCLHCPAEFSHRESLLTHNTIHTGIKRFECSSCGSRFSCISNLLAHRKRHRNTCGDSQVNKVIDADRSVKIYKNDTSPEESDMNFV</sequence>
<dbReference type="PROSITE" id="PS50157">
    <property type="entry name" value="ZINC_FINGER_C2H2_2"/>
    <property type="match status" value="9"/>
</dbReference>
<dbReference type="Proteomes" id="UP000183832">
    <property type="component" value="Unassembled WGS sequence"/>
</dbReference>
<dbReference type="Gene3D" id="1.20.930.10">
    <property type="entry name" value="Conserved domain common to transcription factors TFIIS, elongin A, CRSP70"/>
    <property type="match status" value="1"/>
</dbReference>
<dbReference type="AlphaFoldDB" id="A0A1J1IY12"/>
<feature type="domain" description="PWWP" evidence="12">
    <location>
        <begin position="10"/>
        <end position="61"/>
    </location>
</feature>
<dbReference type="PANTHER" id="PTHR24381">
    <property type="entry name" value="ZINC FINGER PROTEIN"/>
    <property type="match status" value="1"/>
</dbReference>
<dbReference type="SMART" id="SM00355">
    <property type="entry name" value="ZnF_C2H2"/>
    <property type="match status" value="12"/>
</dbReference>
<evidence type="ECO:0000256" key="2">
    <source>
        <dbReference type="ARBA" id="ARBA00005309"/>
    </source>
</evidence>
<keyword evidence="14" id="KW-1185">Reference proteome</keyword>
<accession>A0A1J1IY12</accession>
<dbReference type="SUPFAM" id="SSF140576">
    <property type="entry name" value="HIV integrase-binding domain"/>
    <property type="match status" value="1"/>
</dbReference>
<dbReference type="InterPro" id="IPR021567">
    <property type="entry name" value="LEDGF_IBD"/>
</dbReference>
<dbReference type="SMART" id="SM00293">
    <property type="entry name" value="PWWP"/>
    <property type="match status" value="1"/>
</dbReference>
<dbReference type="InterPro" id="IPR036236">
    <property type="entry name" value="Znf_C2H2_sf"/>
</dbReference>
<feature type="region of interest" description="Disordered" evidence="10">
    <location>
        <begin position="104"/>
        <end position="125"/>
    </location>
</feature>
<organism evidence="13 14">
    <name type="scientific">Clunio marinus</name>
    <dbReference type="NCBI Taxonomy" id="568069"/>
    <lineage>
        <taxon>Eukaryota</taxon>
        <taxon>Metazoa</taxon>
        <taxon>Ecdysozoa</taxon>
        <taxon>Arthropoda</taxon>
        <taxon>Hexapoda</taxon>
        <taxon>Insecta</taxon>
        <taxon>Pterygota</taxon>
        <taxon>Neoptera</taxon>
        <taxon>Endopterygota</taxon>
        <taxon>Diptera</taxon>
        <taxon>Nematocera</taxon>
        <taxon>Chironomoidea</taxon>
        <taxon>Chironomidae</taxon>
        <taxon>Clunio</taxon>
    </lineage>
</organism>
<dbReference type="STRING" id="568069.A0A1J1IY12"/>
<dbReference type="FunFam" id="3.30.160.60:FF:000100">
    <property type="entry name" value="Zinc finger 45-like"/>
    <property type="match status" value="1"/>
</dbReference>
<keyword evidence="3" id="KW-0479">Metal-binding</keyword>
<feature type="domain" description="C2H2-type" evidence="11">
    <location>
        <begin position="784"/>
        <end position="812"/>
    </location>
</feature>
<evidence type="ECO:0000256" key="4">
    <source>
        <dbReference type="ARBA" id="ARBA00022737"/>
    </source>
</evidence>
<keyword evidence="5 9" id="KW-0863">Zinc-finger</keyword>
<feature type="domain" description="C2H2-type" evidence="11">
    <location>
        <begin position="876"/>
        <end position="903"/>
    </location>
</feature>
<dbReference type="PANTHER" id="PTHR24381:SF393">
    <property type="entry name" value="CHROMATIN-LINKED ADAPTOR FOR MSL PROTEINS, ISOFORM B"/>
    <property type="match status" value="1"/>
</dbReference>
<dbReference type="GO" id="GO:0005634">
    <property type="term" value="C:nucleus"/>
    <property type="evidence" value="ECO:0007669"/>
    <property type="project" value="UniProtKB-SubCell"/>
</dbReference>
<feature type="domain" description="C2H2-type" evidence="11">
    <location>
        <begin position="819"/>
        <end position="846"/>
    </location>
</feature>
<dbReference type="InterPro" id="IPR013087">
    <property type="entry name" value="Znf_C2H2_type"/>
</dbReference>
<dbReference type="InterPro" id="IPR000313">
    <property type="entry name" value="PWWP_dom"/>
</dbReference>
<feature type="domain" description="C2H2-type" evidence="11">
    <location>
        <begin position="848"/>
        <end position="875"/>
    </location>
</feature>
<dbReference type="Gene3D" id="2.30.30.140">
    <property type="match status" value="1"/>
</dbReference>
<evidence type="ECO:0000256" key="7">
    <source>
        <dbReference type="ARBA" id="ARBA00023054"/>
    </source>
</evidence>
<comment type="subcellular location">
    <subcellularLocation>
        <location evidence="1">Nucleus</location>
    </subcellularLocation>
</comment>
<keyword evidence="4" id="KW-0677">Repeat</keyword>
<evidence type="ECO:0000256" key="9">
    <source>
        <dbReference type="PROSITE-ProRule" id="PRU00042"/>
    </source>
</evidence>
<dbReference type="InterPro" id="IPR035441">
    <property type="entry name" value="TFIIS/LEDGF_dom_sf"/>
</dbReference>
<evidence type="ECO:0000313" key="14">
    <source>
        <dbReference type="Proteomes" id="UP000183832"/>
    </source>
</evidence>
<dbReference type="OrthoDB" id="654211at2759"/>
<reference evidence="13 14" key="1">
    <citation type="submission" date="2015-04" db="EMBL/GenBank/DDBJ databases">
        <authorList>
            <person name="Syromyatnikov M.Y."/>
            <person name="Popov V.N."/>
        </authorList>
    </citation>
    <scope>NUCLEOTIDE SEQUENCE [LARGE SCALE GENOMIC DNA]</scope>
</reference>
<comment type="similarity">
    <text evidence="2">Belongs to the HDGF family.</text>
</comment>
<dbReference type="PROSITE" id="PS50812">
    <property type="entry name" value="PWWP"/>
    <property type="match status" value="1"/>
</dbReference>
<feature type="domain" description="C2H2-type" evidence="11">
    <location>
        <begin position="932"/>
        <end position="954"/>
    </location>
</feature>
<dbReference type="EMBL" id="CVRI01000064">
    <property type="protein sequence ID" value="CRL04976.1"/>
    <property type="molecule type" value="Genomic_DNA"/>
</dbReference>